<reference evidence="1" key="1">
    <citation type="submission" date="2022-04" db="EMBL/GenBank/DDBJ databases">
        <title>Tomato heritable bacteria conferring resistance against bacterial wilt.</title>
        <authorList>
            <person name="Yin J."/>
        </authorList>
    </citation>
    <scope>NUCLEOTIDE SEQUENCE</scope>
    <source>
        <strain evidence="1">Cra20</strain>
    </source>
</reference>
<accession>A0ABU3N618</accession>
<gene>
    <name evidence="1" type="ORF">MZO42_08720</name>
</gene>
<comment type="caution">
    <text evidence="1">The sequence shown here is derived from an EMBL/GenBank/DDBJ whole genome shotgun (WGS) entry which is preliminary data.</text>
</comment>
<evidence type="ECO:0008006" key="2">
    <source>
        <dbReference type="Google" id="ProtNLM"/>
    </source>
</evidence>
<organism evidence="1">
    <name type="scientific">Sphingomonas psychrotolerans</name>
    <dbReference type="NCBI Taxonomy" id="1327635"/>
    <lineage>
        <taxon>Bacteria</taxon>
        <taxon>Pseudomonadati</taxon>
        <taxon>Pseudomonadota</taxon>
        <taxon>Alphaproteobacteria</taxon>
        <taxon>Sphingomonadales</taxon>
        <taxon>Sphingomonadaceae</taxon>
        <taxon>Sphingomonas</taxon>
    </lineage>
</organism>
<proteinExistence type="predicted"/>
<dbReference type="EMBL" id="JALMLT010000002">
    <property type="protein sequence ID" value="MDT8758780.1"/>
    <property type="molecule type" value="Genomic_DNA"/>
</dbReference>
<protein>
    <recommendedName>
        <fullName evidence="2">DUF3617 family protein</fullName>
    </recommendedName>
</protein>
<evidence type="ECO:0000313" key="1">
    <source>
        <dbReference type="EMBL" id="MDT8758780.1"/>
    </source>
</evidence>
<sequence length="166" mass="17692">MHSINTGLIGLSLLLAGCGASSDRQPVNGQQEAAADTTGVAVRALPKLRPGLWRTKMIEGDVADDGSEDRCVGPKDTDLLGSLAGGKDSQCSKRQIHRLGDGYAFDIACTSEYADATVKGNFRGDFANHVTGELTLGLAPPGQKLETRRYRYESRYVGTCTPDEDS</sequence>
<dbReference type="Pfam" id="PF12276">
    <property type="entry name" value="DUF3617"/>
    <property type="match status" value="1"/>
</dbReference>
<name>A0ABU3N618_9SPHN</name>
<dbReference type="InterPro" id="IPR022061">
    <property type="entry name" value="DUF3617"/>
</dbReference>